<feature type="transmembrane region" description="Helical" evidence="5">
    <location>
        <begin position="34"/>
        <end position="56"/>
    </location>
</feature>
<keyword evidence="2 5" id="KW-0812">Transmembrane</keyword>
<evidence type="ECO:0000313" key="7">
    <source>
        <dbReference type="Proteomes" id="UP000094285"/>
    </source>
</evidence>
<dbReference type="GO" id="GO:1903692">
    <property type="term" value="P:methionine import across plasma membrane"/>
    <property type="evidence" value="ECO:0007669"/>
    <property type="project" value="EnsemblFungi"/>
</dbReference>
<dbReference type="OrthoDB" id="5982228at2759"/>
<organism evidence="6 7">
    <name type="scientific">Suhomyces tanzawaensis NRRL Y-17324</name>
    <dbReference type="NCBI Taxonomy" id="984487"/>
    <lineage>
        <taxon>Eukaryota</taxon>
        <taxon>Fungi</taxon>
        <taxon>Dikarya</taxon>
        <taxon>Ascomycota</taxon>
        <taxon>Saccharomycotina</taxon>
        <taxon>Pichiomycetes</taxon>
        <taxon>Debaryomycetaceae</taxon>
        <taxon>Suhomyces</taxon>
    </lineage>
</organism>
<keyword evidence="3 5" id="KW-1133">Transmembrane helix</keyword>
<dbReference type="AlphaFoldDB" id="A0A1E4SNI5"/>
<dbReference type="Pfam" id="PF13520">
    <property type="entry name" value="AA_permease_2"/>
    <property type="match status" value="1"/>
</dbReference>
<feature type="transmembrane region" description="Helical" evidence="5">
    <location>
        <begin position="114"/>
        <end position="138"/>
    </location>
</feature>
<dbReference type="GO" id="GO:0016020">
    <property type="term" value="C:membrane"/>
    <property type="evidence" value="ECO:0007669"/>
    <property type="project" value="UniProtKB-SubCell"/>
</dbReference>
<evidence type="ECO:0000313" key="6">
    <source>
        <dbReference type="EMBL" id="ODV81048.1"/>
    </source>
</evidence>
<feature type="transmembrane region" description="Helical" evidence="5">
    <location>
        <begin position="68"/>
        <end position="93"/>
    </location>
</feature>
<reference evidence="7" key="1">
    <citation type="submission" date="2016-05" db="EMBL/GenBank/DDBJ databases">
        <title>Comparative genomics of biotechnologically important yeasts.</title>
        <authorList>
            <consortium name="DOE Joint Genome Institute"/>
            <person name="Riley R."/>
            <person name="Haridas S."/>
            <person name="Wolfe K.H."/>
            <person name="Lopes M.R."/>
            <person name="Hittinger C.T."/>
            <person name="Goker M."/>
            <person name="Salamov A."/>
            <person name="Wisecaver J."/>
            <person name="Long T.M."/>
            <person name="Aerts A.L."/>
            <person name="Barry K."/>
            <person name="Choi C."/>
            <person name="Clum A."/>
            <person name="Coughlan A.Y."/>
            <person name="Deshpande S."/>
            <person name="Douglass A.P."/>
            <person name="Hanson S.J."/>
            <person name="Klenk H.-P."/>
            <person name="Labutti K."/>
            <person name="Lapidus A."/>
            <person name="Lindquist E."/>
            <person name="Lipzen A."/>
            <person name="Meier-Kolthoff J.P."/>
            <person name="Ohm R.A."/>
            <person name="Otillar R.P."/>
            <person name="Pangilinan J."/>
            <person name="Peng Y."/>
            <person name="Rokas A."/>
            <person name="Rosa C.A."/>
            <person name="Scheuner C."/>
            <person name="Sibirny A.A."/>
            <person name="Slot J.C."/>
            <person name="Stielow J.B."/>
            <person name="Sun H."/>
            <person name="Kurtzman C.P."/>
            <person name="Blackwell M."/>
            <person name="Grigoriev I.V."/>
            <person name="Jeffries T.W."/>
        </authorList>
    </citation>
    <scope>NUCLEOTIDE SEQUENCE [LARGE SCALE GENOMIC DNA]</scope>
    <source>
        <strain evidence="7">NRRL Y-17324</strain>
    </source>
</reference>
<keyword evidence="7" id="KW-1185">Reference proteome</keyword>
<name>A0A1E4SNI5_9ASCO</name>
<dbReference type="PIRSF" id="PIRSF006060">
    <property type="entry name" value="AA_transporter"/>
    <property type="match status" value="1"/>
</dbReference>
<dbReference type="STRING" id="984487.A0A1E4SNI5"/>
<feature type="transmembrane region" description="Helical" evidence="5">
    <location>
        <begin position="426"/>
        <end position="445"/>
    </location>
</feature>
<dbReference type="PANTHER" id="PTHR11785:SF382">
    <property type="entry name" value="LOW-AFFINITY METHIONINE PERMEASE"/>
    <property type="match status" value="1"/>
</dbReference>
<dbReference type="GO" id="GO:0015191">
    <property type="term" value="F:L-methionine transmembrane transporter activity"/>
    <property type="evidence" value="ECO:0007669"/>
    <property type="project" value="EnsemblFungi"/>
</dbReference>
<feature type="transmembrane region" description="Helical" evidence="5">
    <location>
        <begin position="465"/>
        <end position="484"/>
    </location>
</feature>
<feature type="transmembrane region" description="Helical" evidence="5">
    <location>
        <begin position="231"/>
        <end position="249"/>
    </location>
</feature>
<dbReference type="Proteomes" id="UP000094285">
    <property type="component" value="Unassembled WGS sequence"/>
</dbReference>
<feature type="transmembrane region" description="Helical" evidence="5">
    <location>
        <begin position="365"/>
        <end position="383"/>
    </location>
</feature>
<evidence type="ECO:0000256" key="5">
    <source>
        <dbReference type="SAM" id="Phobius"/>
    </source>
</evidence>
<proteinExistence type="predicted"/>
<protein>
    <submittedName>
        <fullName evidence="6">Amino acid transporter</fullName>
    </submittedName>
</protein>
<gene>
    <name evidence="6" type="ORF">CANTADRAFT_88948</name>
</gene>
<dbReference type="InterPro" id="IPR050598">
    <property type="entry name" value="AminoAcid_Transporter"/>
</dbReference>
<accession>A0A1E4SNI5</accession>
<dbReference type="InterPro" id="IPR002293">
    <property type="entry name" value="AA/rel_permease1"/>
</dbReference>
<feature type="transmembrane region" description="Helical" evidence="5">
    <location>
        <begin position="158"/>
        <end position="178"/>
    </location>
</feature>
<comment type="subcellular location">
    <subcellularLocation>
        <location evidence="1">Membrane</location>
        <topology evidence="1">Multi-pass membrane protein</topology>
    </subcellularLocation>
</comment>
<feature type="transmembrane region" description="Helical" evidence="5">
    <location>
        <begin position="389"/>
        <end position="414"/>
    </location>
</feature>
<evidence type="ECO:0000256" key="1">
    <source>
        <dbReference type="ARBA" id="ARBA00004141"/>
    </source>
</evidence>
<evidence type="ECO:0000256" key="3">
    <source>
        <dbReference type="ARBA" id="ARBA00022989"/>
    </source>
</evidence>
<feature type="transmembrane region" description="Helical" evidence="5">
    <location>
        <begin position="318"/>
        <end position="338"/>
    </location>
</feature>
<dbReference type="Gene3D" id="1.20.1740.10">
    <property type="entry name" value="Amino acid/polyamine transporter I"/>
    <property type="match status" value="1"/>
</dbReference>
<dbReference type="RefSeq" id="XP_020066170.1">
    <property type="nucleotide sequence ID" value="XM_020211513.1"/>
</dbReference>
<evidence type="ECO:0000256" key="4">
    <source>
        <dbReference type="ARBA" id="ARBA00023136"/>
    </source>
</evidence>
<keyword evidence="4 5" id="KW-0472">Membrane</keyword>
<evidence type="ECO:0000256" key="2">
    <source>
        <dbReference type="ARBA" id="ARBA00022692"/>
    </source>
</evidence>
<sequence>MSDREQLIKTPKLELHDSVLYLRELENAPQGRHLGLFSTIVLFVSRILGTGIFSISSGIYEDCGRSPALFFAAWLVAAIMAFCGLCVYLELGSLVPRSGGTKVFLEYIYDRPRLLASVTFLVFSIISGFTITNCLVIGEYLLRSLGIETNDSRIRLTGLFFVYLTAAIHGLSMSHGVLVQNFIGGLKLGLMGFMIITGFYVLFFPTSVSHIDSNLTWDNFFPLKAEVTSSLFASGVIKASFAFSGWNAVHTVSNEVKNPVRVFKIAGPTSLLIALITYVFTNLAYLIVIPDEEFANGKTLVGSLLFEHLFGEILGRKILTFSIFICAAGNLFVVMYTISRTSQECFREGYLPFSSFMSSNWPRGAPLPTLILSVLFTTLVLTLTPSGDIYSYIISLEGYPQTYFTLGVAIGIFIIRKRYPDVIAPIRAPTSASVVTIIISSYLIISPLATTKSPNPKGLENWPSYAYLGLFILLLCSIYWVFLFKLLPWFYGYTLVQEEIEHKDGLTVKKWVKVENSQFG</sequence>
<dbReference type="PANTHER" id="PTHR11785">
    <property type="entry name" value="AMINO ACID TRANSPORTER"/>
    <property type="match status" value="1"/>
</dbReference>
<feature type="transmembrane region" description="Helical" evidence="5">
    <location>
        <begin position="190"/>
        <end position="211"/>
    </location>
</feature>
<dbReference type="EMBL" id="KV453910">
    <property type="protein sequence ID" value="ODV81048.1"/>
    <property type="molecule type" value="Genomic_DNA"/>
</dbReference>
<feature type="transmembrane region" description="Helical" evidence="5">
    <location>
        <begin position="270"/>
        <end position="289"/>
    </location>
</feature>
<dbReference type="GeneID" id="30985649"/>